<evidence type="ECO:0000313" key="3">
    <source>
        <dbReference type="Proteomes" id="UP000625711"/>
    </source>
</evidence>
<protein>
    <submittedName>
        <fullName evidence="2">Uncharacterized protein</fullName>
    </submittedName>
</protein>
<name>A0A834I862_RHYFE</name>
<gene>
    <name evidence="2" type="ORF">GWI33_013449</name>
</gene>
<evidence type="ECO:0000313" key="2">
    <source>
        <dbReference type="EMBL" id="KAF7273858.1"/>
    </source>
</evidence>
<keyword evidence="3" id="KW-1185">Reference proteome</keyword>
<dbReference type="EMBL" id="JAACXV010013266">
    <property type="protein sequence ID" value="KAF7273858.1"/>
    <property type="molecule type" value="Genomic_DNA"/>
</dbReference>
<dbReference type="Proteomes" id="UP000625711">
    <property type="component" value="Unassembled WGS sequence"/>
</dbReference>
<evidence type="ECO:0000256" key="1">
    <source>
        <dbReference type="SAM" id="MobiDB-lite"/>
    </source>
</evidence>
<feature type="region of interest" description="Disordered" evidence="1">
    <location>
        <begin position="1"/>
        <end position="123"/>
    </location>
</feature>
<sequence length="191" mass="20099">MDLSSASSLTFDSSPQPDEPGPSTQTRTSLNINRPPSFIPLFANFSTGPTPQSSTTPDCPQLAPRSTATTTDLPQSVALTPQTISPSVNSTPTTATHSTATPSTTNIPIINGHNTSSTQPPNNEEYLIPVETINPLTYLICFRYPSNVEVNFATAVTYSSSTSDAADSHGSNSSISTSDKCLHRSDGSFTA</sequence>
<organism evidence="2 3">
    <name type="scientific">Rhynchophorus ferrugineus</name>
    <name type="common">Red palm weevil</name>
    <name type="synonym">Curculio ferrugineus</name>
    <dbReference type="NCBI Taxonomy" id="354439"/>
    <lineage>
        <taxon>Eukaryota</taxon>
        <taxon>Metazoa</taxon>
        <taxon>Ecdysozoa</taxon>
        <taxon>Arthropoda</taxon>
        <taxon>Hexapoda</taxon>
        <taxon>Insecta</taxon>
        <taxon>Pterygota</taxon>
        <taxon>Neoptera</taxon>
        <taxon>Endopterygota</taxon>
        <taxon>Coleoptera</taxon>
        <taxon>Polyphaga</taxon>
        <taxon>Cucujiformia</taxon>
        <taxon>Curculionidae</taxon>
        <taxon>Dryophthorinae</taxon>
        <taxon>Rhynchophorus</taxon>
    </lineage>
</organism>
<comment type="caution">
    <text evidence="2">The sequence shown here is derived from an EMBL/GenBank/DDBJ whole genome shotgun (WGS) entry which is preliminary data.</text>
</comment>
<proteinExistence type="predicted"/>
<feature type="compositionally biased region" description="Basic and acidic residues" evidence="1">
    <location>
        <begin position="180"/>
        <end position="191"/>
    </location>
</feature>
<feature type="region of interest" description="Disordered" evidence="1">
    <location>
        <begin position="161"/>
        <end position="191"/>
    </location>
</feature>
<accession>A0A834I862</accession>
<feature type="compositionally biased region" description="Low complexity" evidence="1">
    <location>
        <begin position="90"/>
        <end position="105"/>
    </location>
</feature>
<feature type="compositionally biased region" description="Polar residues" evidence="1">
    <location>
        <begin position="106"/>
        <end position="122"/>
    </location>
</feature>
<feature type="compositionally biased region" description="Polar residues" evidence="1">
    <location>
        <begin position="169"/>
        <end position="179"/>
    </location>
</feature>
<feature type="compositionally biased region" description="Low complexity" evidence="1">
    <location>
        <begin position="1"/>
        <end position="14"/>
    </location>
</feature>
<dbReference type="AlphaFoldDB" id="A0A834I862"/>
<feature type="compositionally biased region" description="Polar residues" evidence="1">
    <location>
        <begin position="22"/>
        <end position="34"/>
    </location>
</feature>
<feature type="compositionally biased region" description="Low complexity" evidence="1">
    <location>
        <begin position="46"/>
        <end position="57"/>
    </location>
</feature>
<reference evidence="2" key="1">
    <citation type="submission" date="2020-08" db="EMBL/GenBank/DDBJ databases">
        <title>Genome sequencing and assembly of the red palm weevil Rhynchophorus ferrugineus.</title>
        <authorList>
            <person name="Dias G.B."/>
            <person name="Bergman C.M."/>
            <person name="Manee M."/>
        </authorList>
    </citation>
    <scope>NUCLEOTIDE SEQUENCE</scope>
    <source>
        <strain evidence="2">AA-2017</strain>
        <tissue evidence="2">Whole larva</tissue>
    </source>
</reference>
<feature type="compositionally biased region" description="Polar residues" evidence="1">
    <location>
        <begin position="64"/>
        <end position="89"/>
    </location>
</feature>